<dbReference type="CDD" id="cd07389">
    <property type="entry name" value="MPP_PhoD"/>
    <property type="match status" value="1"/>
</dbReference>
<evidence type="ECO:0000313" key="3">
    <source>
        <dbReference type="EMBL" id="MFC4997953.1"/>
    </source>
</evidence>
<dbReference type="Proteomes" id="UP001595912">
    <property type="component" value="Unassembled WGS sequence"/>
</dbReference>
<accession>A0ABV9VRA0</accession>
<feature type="domain" description="Phospholipase D N-terminal" evidence="2">
    <location>
        <begin position="49"/>
        <end position="144"/>
    </location>
</feature>
<sequence>MGLDRRTLLRAAISAGAFSAAWPLTRDPGEAYAAAAALGATWDAAPFTLGVASGDPLPTSVLLWTRLAPDPLAETQPLPEIVQVDWAVATDAAMSTVVASGSLAASVLLGHSVHVVAEGLQPGRRYWYRFSAQGRTSRVGRTRTAPVGSVSQVRFASLNCQDYRAGEYPGMRDLAADDALDFVVHLGDYIYEGSELGTAYTLADYRKLHALYKGDPLLRDLHAAHPFYLTWDDHDVFNDYSGSRGAATFVARRAAAYQGWYEHMPLRLEVSAGDDTALPDPRIYRSRQWGDLLELVILDLRQHRSEQNLVDGTMLGARQKTWLKDRIAQRGNGWQCWINSIFLSQQRAPQGGFMFTDQWDGFRAERAELLAHVHTAGGPDFVTVTGDWHSAFIQDLKPDFDAAGAPVIGTEFVAHSVSSSAYSASWNATNGPLLGAANPHLQYFEGNRYGHDVYEVTPQRWTARLRVVSSRTDPLAAVSTLTSWHVDRGRAGAYEDPATRTSAAQYRR</sequence>
<dbReference type="InterPro" id="IPR018946">
    <property type="entry name" value="PhoD-like_MPP"/>
</dbReference>
<keyword evidence="4" id="KW-1185">Reference proteome</keyword>
<gene>
    <name evidence="3" type="ORF">ACFPIJ_08945</name>
</gene>
<protein>
    <submittedName>
        <fullName evidence="3">Alkaline phosphatase D family protein</fullName>
    </submittedName>
</protein>
<dbReference type="SUPFAM" id="SSF56300">
    <property type="entry name" value="Metallo-dependent phosphatases"/>
    <property type="match status" value="1"/>
</dbReference>
<dbReference type="Pfam" id="PF09423">
    <property type="entry name" value="PhoD"/>
    <property type="match status" value="1"/>
</dbReference>
<dbReference type="Gene3D" id="3.60.21.70">
    <property type="entry name" value="PhoD-like phosphatase"/>
    <property type="match status" value="1"/>
</dbReference>
<dbReference type="Gene3D" id="2.60.40.380">
    <property type="entry name" value="Purple acid phosphatase-like, N-terminal"/>
    <property type="match status" value="1"/>
</dbReference>
<evidence type="ECO:0000259" key="2">
    <source>
        <dbReference type="Pfam" id="PF16655"/>
    </source>
</evidence>
<dbReference type="InterPro" id="IPR038607">
    <property type="entry name" value="PhoD-like_sf"/>
</dbReference>
<proteinExistence type="predicted"/>
<dbReference type="InterPro" id="IPR006311">
    <property type="entry name" value="TAT_signal"/>
</dbReference>
<reference evidence="4" key="1">
    <citation type="journal article" date="2019" name="Int. J. Syst. Evol. Microbiol.">
        <title>The Global Catalogue of Microorganisms (GCM) 10K type strain sequencing project: providing services to taxonomists for standard genome sequencing and annotation.</title>
        <authorList>
            <consortium name="The Broad Institute Genomics Platform"/>
            <consortium name="The Broad Institute Genome Sequencing Center for Infectious Disease"/>
            <person name="Wu L."/>
            <person name="Ma J."/>
        </authorList>
    </citation>
    <scope>NUCLEOTIDE SEQUENCE [LARGE SCALE GENOMIC DNA]</scope>
    <source>
        <strain evidence="4">CGMCC 4.7152</strain>
    </source>
</reference>
<dbReference type="Pfam" id="PF16655">
    <property type="entry name" value="PhoD_N"/>
    <property type="match status" value="1"/>
</dbReference>
<dbReference type="InterPro" id="IPR029052">
    <property type="entry name" value="Metallo-depent_PP-like"/>
</dbReference>
<organism evidence="3 4">
    <name type="scientific">Dactylosporangium cerinum</name>
    <dbReference type="NCBI Taxonomy" id="1434730"/>
    <lineage>
        <taxon>Bacteria</taxon>
        <taxon>Bacillati</taxon>
        <taxon>Actinomycetota</taxon>
        <taxon>Actinomycetes</taxon>
        <taxon>Micromonosporales</taxon>
        <taxon>Micromonosporaceae</taxon>
        <taxon>Dactylosporangium</taxon>
    </lineage>
</organism>
<dbReference type="EMBL" id="JBHSIU010000011">
    <property type="protein sequence ID" value="MFC4997953.1"/>
    <property type="molecule type" value="Genomic_DNA"/>
</dbReference>
<feature type="domain" description="PhoD-like phosphatase metallophosphatase" evidence="1">
    <location>
        <begin position="155"/>
        <end position="465"/>
    </location>
</feature>
<dbReference type="PROSITE" id="PS51318">
    <property type="entry name" value="TAT"/>
    <property type="match status" value="1"/>
</dbReference>
<dbReference type="PANTHER" id="PTHR43606">
    <property type="entry name" value="PHOSPHATASE, PUTATIVE (AFU_ORTHOLOGUE AFUA_6G08710)-RELATED"/>
    <property type="match status" value="1"/>
</dbReference>
<comment type="caution">
    <text evidence="3">The sequence shown here is derived from an EMBL/GenBank/DDBJ whole genome shotgun (WGS) entry which is preliminary data.</text>
</comment>
<dbReference type="InterPro" id="IPR032093">
    <property type="entry name" value="PhoD_N"/>
</dbReference>
<dbReference type="InterPro" id="IPR052900">
    <property type="entry name" value="Phospholipid_Metab_Enz"/>
</dbReference>
<name>A0ABV9VRA0_9ACTN</name>
<dbReference type="RefSeq" id="WP_380114209.1">
    <property type="nucleotide sequence ID" value="NZ_JBHSIU010000011.1"/>
</dbReference>
<evidence type="ECO:0000259" key="1">
    <source>
        <dbReference type="Pfam" id="PF09423"/>
    </source>
</evidence>
<dbReference type="PANTHER" id="PTHR43606:SF2">
    <property type="entry name" value="ALKALINE PHOSPHATASE FAMILY PROTEIN (AFU_ORTHOLOGUE AFUA_5G03860)"/>
    <property type="match status" value="1"/>
</dbReference>
<evidence type="ECO:0000313" key="4">
    <source>
        <dbReference type="Proteomes" id="UP001595912"/>
    </source>
</evidence>